<evidence type="ECO:0000313" key="2">
    <source>
        <dbReference type="Proteomes" id="UP001054252"/>
    </source>
</evidence>
<dbReference type="EMBL" id="BPVZ01000246">
    <property type="protein sequence ID" value="GKV48099.1"/>
    <property type="molecule type" value="Genomic_DNA"/>
</dbReference>
<comment type="caution">
    <text evidence="1">The sequence shown here is derived from an EMBL/GenBank/DDBJ whole genome shotgun (WGS) entry which is preliminary data.</text>
</comment>
<reference evidence="1 2" key="1">
    <citation type="journal article" date="2021" name="Commun. Biol.">
        <title>The genome of Shorea leprosula (Dipterocarpaceae) highlights the ecological relevance of drought in aseasonal tropical rainforests.</title>
        <authorList>
            <person name="Ng K.K.S."/>
            <person name="Kobayashi M.J."/>
            <person name="Fawcett J.A."/>
            <person name="Hatakeyama M."/>
            <person name="Paape T."/>
            <person name="Ng C.H."/>
            <person name="Ang C.C."/>
            <person name="Tnah L.H."/>
            <person name="Lee C.T."/>
            <person name="Nishiyama T."/>
            <person name="Sese J."/>
            <person name="O'Brien M.J."/>
            <person name="Copetti D."/>
            <person name="Mohd Noor M.I."/>
            <person name="Ong R.C."/>
            <person name="Putra M."/>
            <person name="Sireger I.Z."/>
            <person name="Indrioko S."/>
            <person name="Kosugi Y."/>
            <person name="Izuno A."/>
            <person name="Isagi Y."/>
            <person name="Lee S.L."/>
            <person name="Shimizu K.K."/>
        </authorList>
    </citation>
    <scope>NUCLEOTIDE SEQUENCE [LARGE SCALE GENOMIC DNA]</scope>
    <source>
        <strain evidence="1">214</strain>
    </source>
</reference>
<dbReference type="AlphaFoldDB" id="A0AAV5MGG4"/>
<accession>A0AAV5MGG4</accession>
<organism evidence="1 2">
    <name type="scientific">Rubroshorea leprosula</name>
    <dbReference type="NCBI Taxonomy" id="152421"/>
    <lineage>
        <taxon>Eukaryota</taxon>
        <taxon>Viridiplantae</taxon>
        <taxon>Streptophyta</taxon>
        <taxon>Embryophyta</taxon>
        <taxon>Tracheophyta</taxon>
        <taxon>Spermatophyta</taxon>
        <taxon>Magnoliopsida</taxon>
        <taxon>eudicotyledons</taxon>
        <taxon>Gunneridae</taxon>
        <taxon>Pentapetalae</taxon>
        <taxon>rosids</taxon>
        <taxon>malvids</taxon>
        <taxon>Malvales</taxon>
        <taxon>Dipterocarpaceae</taxon>
        <taxon>Rubroshorea</taxon>
    </lineage>
</organism>
<keyword evidence="2" id="KW-1185">Reference proteome</keyword>
<dbReference type="Proteomes" id="UP001054252">
    <property type="component" value="Unassembled WGS sequence"/>
</dbReference>
<sequence>MEKNVLAVFWTMLAARGTRLLHSPANTCFFIGPPKLT</sequence>
<evidence type="ECO:0000313" key="1">
    <source>
        <dbReference type="EMBL" id="GKV48099.1"/>
    </source>
</evidence>
<protein>
    <submittedName>
        <fullName evidence="1">Uncharacterized protein</fullName>
    </submittedName>
</protein>
<name>A0AAV5MGG4_9ROSI</name>
<gene>
    <name evidence="1" type="ORF">SLEP1_g54935</name>
</gene>
<proteinExistence type="predicted"/>